<sequence length="184" mass="19617">MVKATKVDGSQKASARKLINLVGEPLVFEVDLAAPSQNQITLGNSLSLTATASTNIGEVSTVDFQVNGRSVHQTSTAPYRFNWQPTSAGVYNLDVLATKKDSSVKKSETITITVNAPPQPNPPSSSTDKPANAGGGGSISYLILLSLGVASFCRCMSLNNRLTKKLMQMIDQKIAGFKRCLLKE</sequence>
<protein>
    <submittedName>
        <fullName evidence="2">Ig-like domain-containing protein</fullName>
    </submittedName>
</protein>
<comment type="caution">
    <text evidence="2">The sequence shown here is derived from an EMBL/GenBank/DDBJ whole genome shotgun (WGS) entry which is preliminary data.</text>
</comment>
<dbReference type="Gene3D" id="2.60.40.10">
    <property type="entry name" value="Immunoglobulins"/>
    <property type="match status" value="1"/>
</dbReference>
<proteinExistence type="predicted"/>
<dbReference type="InterPro" id="IPR013783">
    <property type="entry name" value="Ig-like_fold"/>
</dbReference>
<dbReference type="Proteomes" id="UP001247805">
    <property type="component" value="Unassembled WGS sequence"/>
</dbReference>
<evidence type="ECO:0000256" key="1">
    <source>
        <dbReference type="SAM" id="MobiDB-lite"/>
    </source>
</evidence>
<name>A0ABU3SRD4_9ALTE</name>
<gene>
    <name evidence="2" type="ORF">RS130_00350</name>
</gene>
<evidence type="ECO:0000313" key="3">
    <source>
        <dbReference type="Proteomes" id="UP001247805"/>
    </source>
</evidence>
<dbReference type="Pfam" id="PF17957">
    <property type="entry name" value="Big_7"/>
    <property type="match status" value="1"/>
</dbReference>
<feature type="region of interest" description="Disordered" evidence="1">
    <location>
        <begin position="113"/>
        <end position="132"/>
    </location>
</feature>
<organism evidence="2 3">
    <name type="scientific">Paraglaciecola aquimarina</name>
    <dbReference type="NCBI Taxonomy" id="1235557"/>
    <lineage>
        <taxon>Bacteria</taxon>
        <taxon>Pseudomonadati</taxon>
        <taxon>Pseudomonadota</taxon>
        <taxon>Gammaproteobacteria</taxon>
        <taxon>Alteromonadales</taxon>
        <taxon>Alteromonadaceae</taxon>
        <taxon>Paraglaciecola</taxon>
    </lineage>
</organism>
<evidence type="ECO:0000313" key="2">
    <source>
        <dbReference type="EMBL" id="MDU0352562.1"/>
    </source>
</evidence>
<accession>A0ABU3SRD4</accession>
<reference evidence="2 3" key="1">
    <citation type="submission" date="2023-10" db="EMBL/GenBank/DDBJ databases">
        <title>Glaciecola aquimarina strain GGW-M5 nov., isolated from a coastal seawater.</title>
        <authorList>
            <person name="Bayburt H."/>
            <person name="Kim J.M."/>
            <person name="Choi B.J."/>
            <person name="Jeon C.O."/>
        </authorList>
    </citation>
    <scope>NUCLEOTIDE SEQUENCE [LARGE SCALE GENOMIC DNA]</scope>
    <source>
        <strain evidence="2 3">KCTC 32108</strain>
    </source>
</reference>
<dbReference type="RefSeq" id="WP_316024276.1">
    <property type="nucleotide sequence ID" value="NZ_JAWDIO010000001.1"/>
</dbReference>
<dbReference type="EMBL" id="JAWDIO010000001">
    <property type="protein sequence ID" value="MDU0352562.1"/>
    <property type="molecule type" value="Genomic_DNA"/>
</dbReference>
<keyword evidence="3" id="KW-1185">Reference proteome</keyword>